<keyword evidence="2" id="KW-1185">Reference proteome</keyword>
<dbReference type="AlphaFoldDB" id="A0A0N1HSR9"/>
<organism evidence="1 2">
    <name type="scientific">Leptomonas seymouri</name>
    <dbReference type="NCBI Taxonomy" id="5684"/>
    <lineage>
        <taxon>Eukaryota</taxon>
        <taxon>Discoba</taxon>
        <taxon>Euglenozoa</taxon>
        <taxon>Kinetoplastea</taxon>
        <taxon>Metakinetoplastina</taxon>
        <taxon>Trypanosomatida</taxon>
        <taxon>Trypanosomatidae</taxon>
        <taxon>Leishmaniinae</taxon>
        <taxon>Leptomonas</taxon>
    </lineage>
</organism>
<evidence type="ECO:0000313" key="2">
    <source>
        <dbReference type="Proteomes" id="UP000038009"/>
    </source>
</evidence>
<proteinExistence type="predicted"/>
<evidence type="ECO:0000313" key="1">
    <source>
        <dbReference type="EMBL" id="KPI82603.1"/>
    </source>
</evidence>
<dbReference type="EMBL" id="LJSK01000695">
    <property type="protein sequence ID" value="KPI82603.1"/>
    <property type="molecule type" value="Genomic_DNA"/>
</dbReference>
<reference evidence="1 2" key="1">
    <citation type="journal article" date="2015" name="PLoS Pathog.">
        <title>Leptomonas seymouri: Adaptations to the Dixenous Life Cycle Analyzed by Genome Sequencing, Transcriptome Profiling and Co-infection with Leishmania donovani.</title>
        <authorList>
            <person name="Kraeva N."/>
            <person name="Butenko A."/>
            <person name="Hlavacova J."/>
            <person name="Kostygov A."/>
            <person name="Myskova J."/>
            <person name="Grybchuk D."/>
            <person name="Lestinova T."/>
            <person name="Votypka J."/>
            <person name="Volf P."/>
            <person name="Opperdoes F."/>
            <person name="Flegontov P."/>
            <person name="Lukes J."/>
            <person name="Yurchenko V."/>
        </authorList>
    </citation>
    <scope>NUCLEOTIDE SEQUENCE [LARGE SCALE GENOMIC DNA]</scope>
    <source>
        <strain evidence="1 2">ATCC 30220</strain>
    </source>
</reference>
<name>A0A0N1HSR9_LEPSE</name>
<protein>
    <submittedName>
        <fullName evidence="1">Uncharacterized protein</fullName>
    </submittedName>
</protein>
<sequence length="109" mass="11783">MVLIGRPSGEDKAWVMRGLAGALRTFRRIRHGAEEPGSALDVLRCQVAFGASLVMLSRHAFVSGAQAGSRRTGWHGRLAASSQLRCWRLPPRWSTAQPHVSCNDAGSCA</sequence>
<gene>
    <name evidence="1" type="ORF">ABL78_8388</name>
</gene>
<dbReference type="Proteomes" id="UP000038009">
    <property type="component" value="Unassembled WGS sequence"/>
</dbReference>
<comment type="caution">
    <text evidence="1">The sequence shown here is derived from an EMBL/GenBank/DDBJ whole genome shotgun (WGS) entry which is preliminary data.</text>
</comment>
<dbReference type="VEuPathDB" id="TriTrypDB:Lsey_0696_0020"/>
<accession>A0A0N1HSR9</accession>